<keyword evidence="2" id="KW-0217">Developmental protein</keyword>
<dbReference type="PANTHER" id="PTHR34359">
    <property type="entry name" value="CLAVATA3/ESR (CLE)-RELATED PROTEIN 10"/>
    <property type="match status" value="1"/>
</dbReference>
<evidence type="ECO:0000313" key="7">
    <source>
        <dbReference type="EMBL" id="KAG6601466.1"/>
    </source>
</evidence>
<keyword evidence="8" id="KW-1185">Reference proteome</keyword>
<accession>A0AAV6NRD1</accession>
<evidence type="ECO:0000256" key="1">
    <source>
        <dbReference type="ARBA" id="ARBA00005416"/>
    </source>
</evidence>
<dbReference type="AlphaFoldDB" id="A0AAV6NRD1"/>
<keyword evidence="3" id="KW-0221">Differentiation</keyword>
<reference evidence="7 8" key="1">
    <citation type="journal article" date="2021" name="Hortic Res">
        <title>The domestication of Cucurbita argyrosperma as revealed by the genome of its wild relative.</title>
        <authorList>
            <person name="Barrera-Redondo J."/>
            <person name="Sanchez-de la Vega G."/>
            <person name="Aguirre-Liguori J.A."/>
            <person name="Castellanos-Morales G."/>
            <person name="Gutierrez-Guerrero Y.T."/>
            <person name="Aguirre-Dugua X."/>
            <person name="Aguirre-Planter E."/>
            <person name="Tenaillon M.I."/>
            <person name="Lira-Saade R."/>
            <person name="Eguiarte L.E."/>
        </authorList>
    </citation>
    <scope>NUCLEOTIDE SEQUENCE [LARGE SCALE GENOMIC DNA]</scope>
    <source>
        <strain evidence="7">JBR-2021</strain>
    </source>
</reference>
<feature type="signal peptide" evidence="6">
    <location>
        <begin position="1"/>
        <end position="34"/>
    </location>
</feature>
<feature type="region of interest" description="Disordered" evidence="5">
    <location>
        <begin position="40"/>
        <end position="60"/>
    </location>
</feature>
<keyword evidence="4" id="KW-0379">Hydroxylation</keyword>
<dbReference type="InterPro" id="IPR039618">
    <property type="entry name" value="CLE9-13"/>
</dbReference>
<gene>
    <name evidence="7" type="primary">CLE10</name>
    <name evidence="7" type="ORF">SDJN03_06699</name>
</gene>
<feature type="chain" id="PRO_5043697688" evidence="6">
    <location>
        <begin position="35"/>
        <end position="125"/>
    </location>
</feature>
<protein>
    <submittedName>
        <fullName evidence="7">CLAVATA3/ESR (CLE)-related protein 10</fullName>
    </submittedName>
</protein>
<evidence type="ECO:0000256" key="2">
    <source>
        <dbReference type="ARBA" id="ARBA00022473"/>
    </source>
</evidence>
<evidence type="ECO:0000256" key="6">
    <source>
        <dbReference type="SAM" id="SignalP"/>
    </source>
</evidence>
<dbReference type="GO" id="GO:0030154">
    <property type="term" value="P:cell differentiation"/>
    <property type="evidence" value="ECO:0007669"/>
    <property type="project" value="UniProtKB-KW"/>
</dbReference>
<proteinExistence type="inferred from homology"/>
<dbReference type="Proteomes" id="UP000685013">
    <property type="component" value="Chromosome 4"/>
</dbReference>
<name>A0AAV6NRD1_9ROSI</name>
<keyword evidence="6" id="KW-0732">Signal</keyword>
<evidence type="ECO:0000256" key="3">
    <source>
        <dbReference type="ARBA" id="ARBA00022782"/>
    </source>
</evidence>
<evidence type="ECO:0000313" key="8">
    <source>
        <dbReference type="Proteomes" id="UP000685013"/>
    </source>
</evidence>
<dbReference type="EMBL" id="JAGKQH010000004">
    <property type="protein sequence ID" value="KAG6601466.1"/>
    <property type="molecule type" value="Genomic_DNA"/>
</dbReference>
<sequence length="125" mass="13904">MKASLSSCTSSSATNAQLFMMISMLLLVFVNSSATRLSGYPPSTRMPDASPTTSTHPLPHRKLQQLHPCDALTHENSRSLCIHLYRVYQHHLPVHVPQMLTHNGIDPRYGVEKRLVPSGPNPLHN</sequence>
<feature type="non-terminal residue" evidence="7">
    <location>
        <position position="1"/>
    </location>
</feature>
<organism evidence="7 8">
    <name type="scientific">Cucurbita argyrosperma subsp. sororia</name>
    <dbReference type="NCBI Taxonomy" id="37648"/>
    <lineage>
        <taxon>Eukaryota</taxon>
        <taxon>Viridiplantae</taxon>
        <taxon>Streptophyta</taxon>
        <taxon>Embryophyta</taxon>
        <taxon>Tracheophyta</taxon>
        <taxon>Spermatophyta</taxon>
        <taxon>Magnoliopsida</taxon>
        <taxon>eudicotyledons</taxon>
        <taxon>Gunneridae</taxon>
        <taxon>Pentapetalae</taxon>
        <taxon>rosids</taxon>
        <taxon>fabids</taxon>
        <taxon>Cucurbitales</taxon>
        <taxon>Cucurbitaceae</taxon>
        <taxon>Cucurbiteae</taxon>
        <taxon>Cucurbita</taxon>
    </lineage>
</organism>
<comment type="caution">
    <text evidence="7">The sequence shown here is derived from an EMBL/GenBank/DDBJ whole genome shotgun (WGS) entry which is preliminary data.</text>
</comment>
<comment type="similarity">
    <text evidence="1">Belongs to the CLV3/ESR signal peptide family.</text>
</comment>
<dbReference type="PANTHER" id="PTHR34359:SF5">
    <property type="entry name" value="CLAVATA3_ESR (CLE)-RELATED PROTEIN 9"/>
    <property type="match status" value="1"/>
</dbReference>
<evidence type="ECO:0000256" key="5">
    <source>
        <dbReference type="SAM" id="MobiDB-lite"/>
    </source>
</evidence>
<evidence type="ECO:0000256" key="4">
    <source>
        <dbReference type="ARBA" id="ARBA00023278"/>
    </source>
</evidence>